<keyword evidence="3" id="KW-1185">Reference proteome</keyword>
<dbReference type="RefSeq" id="XP_038748614.1">
    <property type="nucleotide sequence ID" value="XM_038886105.1"/>
</dbReference>
<dbReference type="EMBL" id="JAATWM020000008">
    <property type="protein sequence ID" value="KAF9879153.1"/>
    <property type="molecule type" value="Genomic_DNA"/>
</dbReference>
<proteinExistence type="predicted"/>
<dbReference type="GeneID" id="62159179"/>
<feature type="compositionally biased region" description="Polar residues" evidence="1">
    <location>
        <begin position="106"/>
        <end position="115"/>
    </location>
</feature>
<protein>
    <submittedName>
        <fullName evidence="2">Dpy-30 domain-containing protein</fullName>
    </submittedName>
</protein>
<dbReference type="OrthoDB" id="417678at2759"/>
<feature type="region of interest" description="Disordered" evidence="1">
    <location>
        <begin position="1"/>
        <end position="122"/>
    </location>
</feature>
<reference evidence="2" key="2">
    <citation type="submission" date="2020-11" db="EMBL/GenBank/DDBJ databases">
        <title>Whole genome sequencing of Colletotrichum sp.</title>
        <authorList>
            <person name="Li H."/>
        </authorList>
    </citation>
    <scope>NUCLEOTIDE SEQUENCE</scope>
    <source>
        <strain evidence="2">CkLH20</strain>
    </source>
</reference>
<accession>A0A9P6IA71</accession>
<dbReference type="AlphaFoldDB" id="A0A9P6IA71"/>
<organism evidence="2 3">
    <name type="scientific">Colletotrichum karsti</name>
    <dbReference type="NCBI Taxonomy" id="1095194"/>
    <lineage>
        <taxon>Eukaryota</taxon>
        <taxon>Fungi</taxon>
        <taxon>Dikarya</taxon>
        <taxon>Ascomycota</taxon>
        <taxon>Pezizomycotina</taxon>
        <taxon>Sordariomycetes</taxon>
        <taxon>Hypocreomycetidae</taxon>
        <taxon>Glomerellales</taxon>
        <taxon>Glomerellaceae</taxon>
        <taxon>Colletotrichum</taxon>
        <taxon>Colletotrichum boninense species complex</taxon>
    </lineage>
</organism>
<gene>
    <name evidence="2" type="ORF">CkaCkLH20_03386</name>
</gene>
<evidence type="ECO:0000256" key="1">
    <source>
        <dbReference type="SAM" id="MobiDB-lite"/>
    </source>
</evidence>
<reference evidence="2" key="1">
    <citation type="submission" date="2020-03" db="EMBL/GenBank/DDBJ databases">
        <authorList>
            <person name="He L."/>
        </authorList>
    </citation>
    <scope>NUCLEOTIDE SEQUENCE</scope>
    <source>
        <strain evidence="2">CkLH20</strain>
    </source>
</reference>
<name>A0A9P6IA71_9PEZI</name>
<sequence length="144" mass="14398">MSNPPTTEPELQAQAPAPADPAPATAPSTAEPTMPPALIPNAADASATADDTSMIDAPEAASSPAPIPQAAAGAPSPVPARTGTPSRNLNNGETSSRAGSVHPDTNAVNLPTQATPHGDSARMYINSTVTASLLEGMKKIGRDQ</sequence>
<feature type="compositionally biased region" description="Low complexity" evidence="1">
    <location>
        <begin position="42"/>
        <end position="75"/>
    </location>
</feature>
<feature type="compositionally biased region" description="Polar residues" evidence="1">
    <location>
        <begin position="83"/>
        <end position="98"/>
    </location>
</feature>
<evidence type="ECO:0000313" key="3">
    <source>
        <dbReference type="Proteomes" id="UP000781932"/>
    </source>
</evidence>
<comment type="caution">
    <text evidence="2">The sequence shown here is derived from an EMBL/GenBank/DDBJ whole genome shotgun (WGS) entry which is preliminary data.</text>
</comment>
<dbReference type="Proteomes" id="UP000781932">
    <property type="component" value="Unassembled WGS sequence"/>
</dbReference>
<feature type="compositionally biased region" description="Low complexity" evidence="1">
    <location>
        <begin position="8"/>
        <end position="32"/>
    </location>
</feature>
<evidence type="ECO:0000313" key="2">
    <source>
        <dbReference type="EMBL" id="KAF9879153.1"/>
    </source>
</evidence>